<reference evidence="6" key="1">
    <citation type="journal article" date="2019" name="Int. J. Syst. Evol. Microbiol.">
        <title>The Global Catalogue of Microorganisms (GCM) 10K type strain sequencing project: providing services to taxonomists for standard genome sequencing and annotation.</title>
        <authorList>
            <consortium name="The Broad Institute Genomics Platform"/>
            <consortium name="The Broad Institute Genome Sequencing Center for Infectious Disease"/>
            <person name="Wu L."/>
            <person name="Ma J."/>
        </authorList>
    </citation>
    <scope>NUCLEOTIDE SEQUENCE [LARGE SCALE GENOMIC DNA]</scope>
    <source>
        <strain evidence="6">KCTC 33676</strain>
    </source>
</reference>
<evidence type="ECO:0000256" key="2">
    <source>
        <dbReference type="ARBA" id="ARBA00022722"/>
    </source>
</evidence>
<dbReference type="Pfam" id="PF01934">
    <property type="entry name" value="HepT-like"/>
    <property type="match status" value="1"/>
</dbReference>
<gene>
    <name evidence="5" type="ORF">ACFSUC_09150</name>
</gene>
<dbReference type="InterPro" id="IPR052379">
    <property type="entry name" value="Type_VII_TA_RNase"/>
</dbReference>
<dbReference type="Proteomes" id="UP001597497">
    <property type="component" value="Unassembled WGS sequence"/>
</dbReference>
<evidence type="ECO:0000313" key="6">
    <source>
        <dbReference type="Proteomes" id="UP001597497"/>
    </source>
</evidence>
<comment type="caution">
    <text evidence="5">The sequence shown here is derived from an EMBL/GenBank/DDBJ whole genome shotgun (WGS) entry which is preliminary data.</text>
</comment>
<dbReference type="InterPro" id="IPR037038">
    <property type="entry name" value="HepT-like_sf"/>
</dbReference>
<dbReference type="RefSeq" id="WP_379929244.1">
    <property type="nucleotide sequence ID" value="NZ_JBHUMM010000014.1"/>
</dbReference>
<evidence type="ECO:0000313" key="5">
    <source>
        <dbReference type="EMBL" id="MFD2671772.1"/>
    </source>
</evidence>
<dbReference type="PANTHER" id="PTHR33397:SF5">
    <property type="entry name" value="RNASE YUTE-RELATED"/>
    <property type="match status" value="1"/>
</dbReference>
<sequence length="140" mass="16512">MYYVNEQQIRDRLSMIPLLQEGAEQLQQQWKPQDTLKWLAQERILHLAIEIVTDVGSSLIDGFIMRDASSYEDIMEIIYGESVIQEEVFLALRSLVKLRKPLVQQYMELQRGELYPELETVIVYLPIFSEQVETYLKTEL</sequence>
<proteinExistence type="inferred from homology"/>
<keyword evidence="6" id="KW-1185">Reference proteome</keyword>
<dbReference type="Gene3D" id="1.20.120.580">
    <property type="entry name" value="bsu32300-like"/>
    <property type="match status" value="1"/>
</dbReference>
<comment type="similarity">
    <text evidence="4">Belongs to the HepT RNase toxin family.</text>
</comment>
<organism evidence="5 6">
    <name type="scientific">Marinicrinis sediminis</name>
    <dbReference type="NCBI Taxonomy" id="1652465"/>
    <lineage>
        <taxon>Bacteria</taxon>
        <taxon>Bacillati</taxon>
        <taxon>Bacillota</taxon>
        <taxon>Bacilli</taxon>
        <taxon>Bacillales</taxon>
        <taxon>Paenibacillaceae</taxon>
    </lineage>
</organism>
<protein>
    <submittedName>
        <fullName evidence="5">DUF86 domain-containing protein</fullName>
    </submittedName>
</protein>
<dbReference type="EMBL" id="JBHUMM010000014">
    <property type="protein sequence ID" value="MFD2671772.1"/>
    <property type="molecule type" value="Genomic_DNA"/>
</dbReference>
<keyword evidence="3" id="KW-0378">Hydrolase</keyword>
<keyword evidence="1" id="KW-1277">Toxin-antitoxin system</keyword>
<evidence type="ECO:0000256" key="3">
    <source>
        <dbReference type="ARBA" id="ARBA00022801"/>
    </source>
</evidence>
<name>A0ABW5RCI9_9BACL</name>
<keyword evidence="2" id="KW-0540">Nuclease</keyword>
<dbReference type="PANTHER" id="PTHR33397">
    <property type="entry name" value="UPF0331 PROTEIN YUTE"/>
    <property type="match status" value="1"/>
</dbReference>
<evidence type="ECO:0000256" key="1">
    <source>
        <dbReference type="ARBA" id="ARBA00022649"/>
    </source>
</evidence>
<accession>A0ABW5RCI9</accession>
<evidence type="ECO:0000256" key="4">
    <source>
        <dbReference type="ARBA" id="ARBA00024207"/>
    </source>
</evidence>
<dbReference type="InterPro" id="IPR008201">
    <property type="entry name" value="HepT-like"/>
</dbReference>